<evidence type="ECO:0000313" key="3">
    <source>
        <dbReference type="EMBL" id="WDV06885.1"/>
    </source>
</evidence>
<dbReference type="RefSeq" id="WP_274795044.1">
    <property type="nucleotide sequence ID" value="NZ_CP113527.1"/>
</dbReference>
<organism evidence="3 4">
    <name type="scientific">Lysinibacillus irui</name>
    <dbReference type="NCBI Taxonomy" id="2998077"/>
    <lineage>
        <taxon>Bacteria</taxon>
        <taxon>Bacillati</taxon>
        <taxon>Bacillota</taxon>
        <taxon>Bacilli</taxon>
        <taxon>Bacillales</taxon>
        <taxon>Bacillaceae</taxon>
        <taxon>Lysinibacillus</taxon>
    </lineage>
</organism>
<reference evidence="2 5" key="2">
    <citation type="submission" date="2023-12" db="EMBL/GenBank/DDBJ databases">
        <title>Genome comparison identifies genes involved in endophytic behavior of Lysinibacillus irui and provides insights into its role as a plant-growth promoting bacterium.</title>
        <authorList>
            <person name="Hilario S."/>
            <person name="Matos I."/>
            <person name="Goncalves M.F.M."/>
            <person name="Pardo C.A."/>
            <person name="Santos M.J."/>
        </authorList>
    </citation>
    <scope>NUCLEOTIDE SEQUENCE [LARGE SCALE GENOMIC DNA]</scope>
    <source>
        <strain evidence="2 5">B3</strain>
    </source>
</reference>
<protein>
    <submittedName>
        <fullName evidence="3">Uncharacterized protein</fullName>
    </submittedName>
</protein>
<evidence type="ECO:0000313" key="5">
    <source>
        <dbReference type="Proteomes" id="UP001289615"/>
    </source>
</evidence>
<feature type="compositionally biased region" description="Polar residues" evidence="1">
    <location>
        <begin position="1"/>
        <end position="28"/>
    </location>
</feature>
<evidence type="ECO:0000313" key="2">
    <source>
        <dbReference type="EMBL" id="MEA0978784.1"/>
    </source>
</evidence>
<evidence type="ECO:0000256" key="1">
    <source>
        <dbReference type="SAM" id="MobiDB-lite"/>
    </source>
</evidence>
<dbReference type="KEGG" id="liu:OU989_22150"/>
<proteinExistence type="predicted"/>
<dbReference type="AlphaFoldDB" id="A0AAJ5RKT5"/>
<dbReference type="EMBL" id="JAXUIA010000018">
    <property type="protein sequence ID" value="MEA0978784.1"/>
    <property type="molecule type" value="Genomic_DNA"/>
</dbReference>
<dbReference type="EMBL" id="CP113527">
    <property type="protein sequence ID" value="WDV06885.1"/>
    <property type="molecule type" value="Genomic_DNA"/>
</dbReference>
<feature type="region of interest" description="Disordered" evidence="1">
    <location>
        <begin position="49"/>
        <end position="70"/>
    </location>
</feature>
<feature type="region of interest" description="Disordered" evidence="1">
    <location>
        <begin position="1"/>
        <end position="37"/>
    </location>
</feature>
<dbReference type="Proteomes" id="UP001289615">
    <property type="component" value="Unassembled WGS sequence"/>
</dbReference>
<evidence type="ECO:0000313" key="4">
    <source>
        <dbReference type="Proteomes" id="UP001219585"/>
    </source>
</evidence>
<gene>
    <name evidence="3" type="ORF">OU989_22150</name>
    <name evidence="2" type="ORF">U6C28_21020</name>
</gene>
<dbReference type="Proteomes" id="UP001219585">
    <property type="component" value="Chromosome"/>
</dbReference>
<keyword evidence="5" id="KW-1185">Reference proteome</keyword>
<accession>A0AAJ5RKT5</accession>
<name>A0AAJ5RKT5_9BACI</name>
<reference evidence="3" key="1">
    <citation type="submission" date="2022-11" db="EMBL/GenBank/DDBJ databases">
        <title>Lysinibacillus irui.</title>
        <authorList>
            <person name="Akintayo S.O."/>
        </authorList>
    </citation>
    <scope>NUCLEOTIDE SEQUENCE</scope>
    <source>
        <strain evidence="3">IRB4-01</strain>
    </source>
</reference>
<sequence length="70" mass="7765">MSNMKTNRNNAKANGTRSAKQSIQQRQKLPQEEFGAEFGLDAASSQVKNFAETQGKTGIKQPVSERTAWH</sequence>